<proteinExistence type="predicted"/>
<dbReference type="SUPFAM" id="SSF52540">
    <property type="entry name" value="P-loop containing nucleoside triphosphate hydrolases"/>
    <property type="match status" value="1"/>
</dbReference>
<name>A0A6C0D3H1_9ZZZZ</name>
<dbReference type="AlphaFoldDB" id="A0A6C0D3H1"/>
<accession>A0A6C0D3H1</accession>
<organism evidence="1">
    <name type="scientific">viral metagenome</name>
    <dbReference type="NCBI Taxonomy" id="1070528"/>
    <lineage>
        <taxon>unclassified sequences</taxon>
        <taxon>metagenomes</taxon>
        <taxon>organismal metagenomes</taxon>
    </lineage>
</organism>
<protein>
    <recommendedName>
        <fullName evidence="2">Helicase ATP-binding domain-containing protein</fullName>
    </recommendedName>
</protein>
<dbReference type="InterPro" id="IPR027417">
    <property type="entry name" value="P-loop_NTPase"/>
</dbReference>
<reference evidence="1" key="1">
    <citation type="journal article" date="2020" name="Nature">
        <title>Giant virus diversity and host interactions through global metagenomics.</title>
        <authorList>
            <person name="Schulz F."/>
            <person name="Roux S."/>
            <person name="Paez-Espino D."/>
            <person name="Jungbluth S."/>
            <person name="Walsh D.A."/>
            <person name="Denef V.J."/>
            <person name="McMahon K.D."/>
            <person name="Konstantinidis K.T."/>
            <person name="Eloe-Fadrosh E.A."/>
            <person name="Kyrpides N.C."/>
            <person name="Woyke T."/>
        </authorList>
    </citation>
    <scope>NUCLEOTIDE SEQUENCE</scope>
    <source>
        <strain evidence="1">GVMAG-M-3300023174-107</strain>
    </source>
</reference>
<evidence type="ECO:0000313" key="1">
    <source>
        <dbReference type="EMBL" id="QHT10449.1"/>
    </source>
</evidence>
<dbReference type="EMBL" id="MN739520">
    <property type="protein sequence ID" value="QHT10449.1"/>
    <property type="molecule type" value="Genomic_DNA"/>
</dbReference>
<sequence length="303" mass="34641">MQKLFDDLYPNQLDFGKRIVQALEYHHTVIAFAHTQCGKTGSVLAAIHLSNIPLNRIFIITGLSSIDWLVQTKKRIPIKNIFHRNTLHLFMKAVAKVQNPLVIIDESHIASKPGQIIHKITSSIDAQYVLVSATHDWKRFDPLPEGVAIRVMTDPPKYISVNHFAENDQLFQCKNLANHPDALDHIREIIPFLQKPAYHIIRTARNELHQMTITNFKSVFGSNYKFLSMPDLKILSSKPSCHTFIFIKDTLRCAVTIPKPYIGVLYERFTNYPNRSSIIQGLLGRATGFESKHIIVFSYPDMI</sequence>
<evidence type="ECO:0008006" key="2">
    <source>
        <dbReference type="Google" id="ProtNLM"/>
    </source>
</evidence>